<reference evidence="1" key="1">
    <citation type="submission" date="2014-09" db="EMBL/GenBank/DDBJ databases">
        <authorList>
            <person name="Magalhaes I.L.F."/>
            <person name="Oliveira U."/>
            <person name="Santos F.R."/>
            <person name="Vidigal T.H.D.A."/>
            <person name="Brescovit A.D."/>
            <person name="Santos A.J."/>
        </authorList>
    </citation>
    <scope>NUCLEOTIDE SEQUENCE</scope>
    <source>
        <tissue evidence="1">Shoot tissue taken approximately 20 cm above the soil surface</tissue>
    </source>
</reference>
<accession>A0A0A8ZG19</accession>
<reference evidence="1" key="2">
    <citation type="journal article" date="2015" name="Data Brief">
        <title>Shoot transcriptome of the giant reed, Arundo donax.</title>
        <authorList>
            <person name="Barrero R.A."/>
            <person name="Guerrero F.D."/>
            <person name="Moolhuijzen P."/>
            <person name="Goolsby J.A."/>
            <person name="Tidwell J."/>
            <person name="Bellgard S.E."/>
            <person name="Bellgard M.I."/>
        </authorList>
    </citation>
    <scope>NUCLEOTIDE SEQUENCE</scope>
    <source>
        <tissue evidence="1">Shoot tissue taken approximately 20 cm above the soil surface</tissue>
    </source>
</reference>
<sequence>MIGWKRQNWSRTLVVGVLVGGILFTMLIFSPSLFLIFMYSRELLLSMVTPLFRSGLCCVQIFSQLVKCSVFS</sequence>
<organism evidence="1">
    <name type="scientific">Arundo donax</name>
    <name type="common">Giant reed</name>
    <name type="synonym">Donax arundinaceus</name>
    <dbReference type="NCBI Taxonomy" id="35708"/>
    <lineage>
        <taxon>Eukaryota</taxon>
        <taxon>Viridiplantae</taxon>
        <taxon>Streptophyta</taxon>
        <taxon>Embryophyta</taxon>
        <taxon>Tracheophyta</taxon>
        <taxon>Spermatophyta</taxon>
        <taxon>Magnoliopsida</taxon>
        <taxon>Liliopsida</taxon>
        <taxon>Poales</taxon>
        <taxon>Poaceae</taxon>
        <taxon>PACMAD clade</taxon>
        <taxon>Arundinoideae</taxon>
        <taxon>Arundineae</taxon>
        <taxon>Arundo</taxon>
    </lineage>
</organism>
<name>A0A0A8ZG19_ARUDO</name>
<dbReference type="EMBL" id="GBRH01259536">
    <property type="protein sequence ID" value="JAD38359.1"/>
    <property type="molecule type" value="Transcribed_RNA"/>
</dbReference>
<evidence type="ECO:0000313" key="1">
    <source>
        <dbReference type="EMBL" id="JAD38359.1"/>
    </source>
</evidence>
<dbReference type="AlphaFoldDB" id="A0A0A8ZG19"/>
<protein>
    <submittedName>
        <fullName evidence="1">Uncharacterized protein</fullName>
    </submittedName>
</protein>
<proteinExistence type="predicted"/>